<dbReference type="PROSITE" id="PS51918">
    <property type="entry name" value="RADICAL_SAM"/>
    <property type="match status" value="1"/>
</dbReference>
<evidence type="ECO:0000259" key="7">
    <source>
        <dbReference type="PROSITE" id="PS51918"/>
    </source>
</evidence>
<dbReference type="InterPro" id="IPR058240">
    <property type="entry name" value="rSAM_sf"/>
</dbReference>
<feature type="binding site" evidence="6">
    <location>
        <position position="87"/>
    </location>
    <ligand>
        <name>[4Fe-4S] cluster</name>
        <dbReference type="ChEBI" id="CHEBI:49883"/>
        <note>4Fe-4S-S-AdoMet</note>
    </ligand>
</feature>
<keyword evidence="9" id="KW-1185">Reference proteome</keyword>
<protein>
    <submittedName>
        <fullName evidence="8">Pyruvate-formate lyase-activating enzyme</fullName>
    </submittedName>
</protein>
<dbReference type="CDD" id="cd01335">
    <property type="entry name" value="Radical_SAM"/>
    <property type="match status" value="1"/>
</dbReference>
<dbReference type="Gene3D" id="3.20.20.70">
    <property type="entry name" value="Aldolase class I"/>
    <property type="match status" value="1"/>
</dbReference>
<feature type="binding site" evidence="6">
    <location>
        <position position="83"/>
    </location>
    <ligand>
        <name>[4Fe-4S] cluster</name>
        <dbReference type="ChEBI" id="CHEBI:49883"/>
        <note>4Fe-4S-S-AdoMet</note>
    </ligand>
</feature>
<dbReference type="AlphaFoldDB" id="A0A1Y3GGC6"/>
<dbReference type="Proteomes" id="UP000195137">
    <property type="component" value="Unassembled WGS sequence"/>
</dbReference>
<keyword evidence="1" id="KW-0004">4Fe-4S</keyword>
<keyword evidence="2 6" id="KW-0949">S-adenosyl-L-methionine</keyword>
<sequence>MKKEAMFYEERSDGKVRCNLCNHRCILKKGEKGICGVRENDEGKLYTLVYNAISSRNVDPIEKKPLYHFHPGSRVFSLGSVGCNFQCLNCQNYTIARARPNEVYLEDMTPEKSVSIARKNMCEGMAYTYNEPTVWYEFNYESAKKAKQSGLFTVYVTNGYIMPEPLEEIAPYLDAANVDIKSFDGDEFYREVSSAKSKPVLKTCKEMKKHDIHLEITYLVIPGYNDREKNFKELGDWLVDEIGDETPVHLSRFYPAHKMMDVDPTPIKKMERAHEILTDKGVKYVYLGNVRGHEYENTICPTCGEVLIKRDGYSIEVMGLDLYNKCDNCGEDINVIR</sequence>
<dbReference type="NCBIfam" id="TIGR04337">
    <property type="entry name" value="AmmeMemoSam_rS"/>
    <property type="match status" value="1"/>
</dbReference>
<evidence type="ECO:0000256" key="1">
    <source>
        <dbReference type="ARBA" id="ARBA00022485"/>
    </source>
</evidence>
<keyword evidence="8" id="KW-0456">Lyase</keyword>
<name>A0A1Y3GGC6_9EURY</name>
<accession>A0A1Y3GGC6</accession>
<dbReference type="SUPFAM" id="SSF102114">
    <property type="entry name" value="Radical SAM enzymes"/>
    <property type="match status" value="1"/>
</dbReference>
<dbReference type="GO" id="GO:0046872">
    <property type="term" value="F:metal ion binding"/>
    <property type="evidence" value="ECO:0007669"/>
    <property type="project" value="UniProtKB-KW"/>
</dbReference>
<dbReference type="InterPro" id="IPR016431">
    <property type="entry name" value="Pyrv-formate_lyase-activ_prd"/>
</dbReference>
<evidence type="ECO:0000256" key="4">
    <source>
        <dbReference type="ARBA" id="ARBA00023004"/>
    </source>
</evidence>
<dbReference type="PANTHER" id="PTHR30352">
    <property type="entry name" value="PYRUVATE FORMATE-LYASE-ACTIVATING ENZYME"/>
    <property type="match status" value="1"/>
</dbReference>
<evidence type="ECO:0000256" key="2">
    <source>
        <dbReference type="ARBA" id="ARBA00022691"/>
    </source>
</evidence>
<evidence type="ECO:0000256" key="5">
    <source>
        <dbReference type="ARBA" id="ARBA00023014"/>
    </source>
</evidence>
<organism evidence="8 9">
    <name type="scientific">Methanonatronarchaeum thermophilum</name>
    <dbReference type="NCBI Taxonomy" id="1927129"/>
    <lineage>
        <taxon>Archaea</taxon>
        <taxon>Methanobacteriati</taxon>
        <taxon>Methanobacteriota</taxon>
        <taxon>Methanonatronarchaeia</taxon>
        <taxon>Methanonatronarchaeales</taxon>
        <taxon>Methanonatronarchaeaceae</taxon>
        <taxon>Methanonatronarchaeum</taxon>
    </lineage>
</organism>
<evidence type="ECO:0000313" key="9">
    <source>
        <dbReference type="Proteomes" id="UP000195137"/>
    </source>
</evidence>
<dbReference type="InterPro" id="IPR034457">
    <property type="entry name" value="Organic_radical-activating"/>
</dbReference>
<keyword evidence="3 6" id="KW-0479">Metal-binding</keyword>
<comment type="caution">
    <text evidence="8">The sequence shown here is derived from an EMBL/GenBank/DDBJ whole genome shotgun (WGS) entry which is preliminary data.</text>
</comment>
<dbReference type="EMBL" id="MRZU01000004">
    <property type="protein sequence ID" value="OUJ18505.1"/>
    <property type="molecule type" value="Genomic_DNA"/>
</dbReference>
<dbReference type="PANTHER" id="PTHR30352:SF5">
    <property type="entry name" value="PYRUVATE FORMATE-LYASE 1-ACTIVATING ENZYME"/>
    <property type="match status" value="1"/>
</dbReference>
<dbReference type="InterPro" id="IPR013785">
    <property type="entry name" value="Aldolase_TIM"/>
</dbReference>
<comment type="cofactor">
    <cofactor evidence="6">
        <name>[4Fe-4S] cluster</name>
        <dbReference type="ChEBI" id="CHEBI:49883"/>
    </cofactor>
    <text evidence="6">Binds 1 [4Fe-4S] cluster. The cluster is coordinated with 3 cysteines and an exchangeable S-adenosyl-L-methionine.</text>
</comment>
<feature type="domain" description="Radical SAM core" evidence="7">
    <location>
        <begin position="69"/>
        <end position="287"/>
    </location>
</feature>
<dbReference type="InterPro" id="IPR027596">
    <property type="entry name" value="AmmeMemoSam_rS"/>
</dbReference>
<keyword evidence="4 6" id="KW-0408">Iron</keyword>
<dbReference type="SFLD" id="SFLDS00029">
    <property type="entry name" value="Radical_SAM"/>
    <property type="match status" value="1"/>
</dbReference>
<proteinExistence type="predicted"/>
<reference evidence="8 9" key="1">
    <citation type="submission" date="2016-12" db="EMBL/GenBank/DDBJ databases">
        <title>Discovery of methanogenic haloarchaea.</title>
        <authorList>
            <person name="Sorokin D.Y."/>
            <person name="Makarova K.S."/>
            <person name="Abbas B."/>
            <person name="Ferrer M."/>
            <person name="Golyshin P.N."/>
        </authorList>
    </citation>
    <scope>NUCLEOTIDE SEQUENCE [LARGE SCALE GENOMIC DNA]</scope>
    <source>
        <strain evidence="8">AMET1</strain>
    </source>
</reference>
<dbReference type="RefSeq" id="WP_086637773.1">
    <property type="nucleotide sequence ID" value="NZ_MRZU01000004.1"/>
</dbReference>
<dbReference type="PIRSF" id="PIRSF004869">
    <property type="entry name" value="PflX_prd"/>
    <property type="match status" value="1"/>
</dbReference>
<dbReference type="GO" id="GO:0051539">
    <property type="term" value="F:4 iron, 4 sulfur cluster binding"/>
    <property type="evidence" value="ECO:0007669"/>
    <property type="project" value="UniProtKB-KW"/>
</dbReference>
<gene>
    <name evidence="8" type="ORF">AMET1_1424</name>
</gene>
<keyword evidence="5 6" id="KW-0411">Iron-sulfur</keyword>
<dbReference type="OrthoDB" id="5682at2157"/>
<evidence type="ECO:0000256" key="6">
    <source>
        <dbReference type="PIRSR" id="PIRSR004869-50"/>
    </source>
</evidence>
<dbReference type="InterPro" id="IPR007197">
    <property type="entry name" value="rSAM"/>
</dbReference>
<keyword evidence="8" id="KW-0670">Pyruvate</keyword>
<dbReference type="SFLD" id="SFLDG01101">
    <property type="entry name" value="Uncharacterised_Radical_SAM_Su"/>
    <property type="match status" value="1"/>
</dbReference>
<dbReference type="Pfam" id="PF04055">
    <property type="entry name" value="Radical_SAM"/>
    <property type="match status" value="1"/>
</dbReference>
<evidence type="ECO:0000256" key="3">
    <source>
        <dbReference type="ARBA" id="ARBA00022723"/>
    </source>
</evidence>
<evidence type="ECO:0000313" key="8">
    <source>
        <dbReference type="EMBL" id="OUJ18505.1"/>
    </source>
</evidence>
<feature type="binding site" evidence="6">
    <location>
        <position position="90"/>
    </location>
    <ligand>
        <name>[4Fe-4S] cluster</name>
        <dbReference type="ChEBI" id="CHEBI:49883"/>
        <note>4Fe-4S-S-AdoMet</note>
    </ligand>
</feature>
<dbReference type="GO" id="GO:0016829">
    <property type="term" value="F:lyase activity"/>
    <property type="evidence" value="ECO:0007669"/>
    <property type="project" value="UniProtKB-KW"/>
</dbReference>